<evidence type="ECO:0000313" key="7">
    <source>
        <dbReference type="EMBL" id="POG70160.1"/>
    </source>
</evidence>
<reference evidence="7 8" key="1">
    <citation type="journal article" date="2013" name="Proc. Natl. Acad. Sci. U.S.A.">
        <title>Genome of an arbuscular mycorrhizal fungus provides insight into the oldest plant symbiosis.</title>
        <authorList>
            <person name="Tisserant E."/>
            <person name="Malbreil M."/>
            <person name="Kuo A."/>
            <person name="Kohler A."/>
            <person name="Symeonidi A."/>
            <person name="Balestrini R."/>
            <person name="Charron P."/>
            <person name="Duensing N."/>
            <person name="Frei Dit Frey N."/>
            <person name="Gianinazzi-Pearson V."/>
            <person name="Gilbert L.B."/>
            <person name="Handa Y."/>
            <person name="Herr J.R."/>
            <person name="Hijri M."/>
            <person name="Koul R."/>
            <person name="Kawaguchi M."/>
            <person name="Krajinski F."/>
            <person name="Lammers P.J."/>
            <person name="Masclaux F.G."/>
            <person name="Murat C."/>
            <person name="Morin E."/>
            <person name="Ndikumana S."/>
            <person name="Pagni M."/>
            <person name="Petitpierre D."/>
            <person name="Requena N."/>
            <person name="Rosikiewicz P."/>
            <person name="Riley R."/>
            <person name="Saito K."/>
            <person name="San Clemente H."/>
            <person name="Shapiro H."/>
            <person name="van Tuinen D."/>
            <person name="Becard G."/>
            <person name="Bonfante P."/>
            <person name="Paszkowski U."/>
            <person name="Shachar-Hill Y.Y."/>
            <person name="Tuskan G.A."/>
            <person name="Young P.W."/>
            <person name="Sanders I.R."/>
            <person name="Henrissat B."/>
            <person name="Rensing S.A."/>
            <person name="Grigoriev I.V."/>
            <person name="Corradi N."/>
            <person name="Roux C."/>
            <person name="Martin F."/>
        </authorList>
    </citation>
    <scope>NUCLEOTIDE SEQUENCE [LARGE SCALE GENOMIC DNA]</scope>
    <source>
        <strain evidence="7 8">DAOM 197198</strain>
    </source>
</reference>
<protein>
    <submittedName>
        <fullName evidence="7">Major facilitator superfamily transporter</fullName>
    </submittedName>
</protein>
<dbReference type="InterPro" id="IPR036259">
    <property type="entry name" value="MFS_trans_sf"/>
</dbReference>
<dbReference type="PROSITE" id="PS00217">
    <property type="entry name" value="SUGAR_TRANSPORT_2"/>
    <property type="match status" value="1"/>
</dbReference>
<dbReference type="AlphaFoldDB" id="A0A2P4PXS1"/>
<dbReference type="InterPro" id="IPR005829">
    <property type="entry name" value="Sugar_transporter_CS"/>
</dbReference>
<evidence type="ECO:0000256" key="2">
    <source>
        <dbReference type="ARBA" id="ARBA00022692"/>
    </source>
</evidence>
<keyword evidence="3 5" id="KW-1133">Transmembrane helix</keyword>
<dbReference type="SUPFAM" id="SSF103473">
    <property type="entry name" value="MFS general substrate transporter"/>
    <property type="match status" value="1"/>
</dbReference>
<evidence type="ECO:0000256" key="3">
    <source>
        <dbReference type="ARBA" id="ARBA00022989"/>
    </source>
</evidence>
<feature type="transmembrane region" description="Helical" evidence="5">
    <location>
        <begin position="93"/>
        <end position="113"/>
    </location>
</feature>
<proteinExistence type="predicted"/>
<evidence type="ECO:0000256" key="1">
    <source>
        <dbReference type="ARBA" id="ARBA00004141"/>
    </source>
</evidence>
<dbReference type="PANTHER" id="PTHR23508">
    <property type="entry name" value="CARBOXYLIC ACID TRANSPORTER PROTEIN HOMOLOG"/>
    <property type="match status" value="1"/>
</dbReference>
<dbReference type="Gene3D" id="1.20.1250.20">
    <property type="entry name" value="MFS general substrate transporter like domains"/>
    <property type="match status" value="2"/>
</dbReference>
<dbReference type="Pfam" id="PF07690">
    <property type="entry name" value="MFS_1"/>
    <property type="match status" value="1"/>
</dbReference>
<dbReference type="InterPro" id="IPR005828">
    <property type="entry name" value="MFS_sugar_transport-like"/>
</dbReference>
<evidence type="ECO:0000256" key="5">
    <source>
        <dbReference type="SAM" id="Phobius"/>
    </source>
</evidence>
<dbReference type="GO" id="GO:0005886">
    <property type="term" value="C:plasma membrane"/>
    <property type="evidence" value="ECO:0007669"/>
    <property type="project" value="TreeGrafter"/>
</dbReference>
<gene>
    <name evidence="7" type="ORF">GLOIN_2v137998</name>
</gene>
<evidence type="ECO:0000256" key="4">
    <source>
        <dbReference type="ARBA" id="ARBA00023136"/>
    </source>
</evidence>
<keyword evidence="2 5" id="KW-0812">Transmembrane</keyword>
<accession>A0A2P4PXS1</accession>
<sequence>MADKNEINEISFNDVVDSETGIPKTTLRSTLISRVEKPINPWKILRSLNKAQTITFLAAFLGWTLDAFDFFTVSFALPYIAKEFQMQPSKISASITVTLMFRPVGALIFGLLSDRFGRRYPLMADILLFSTMEFASGFAPNFQSFIVLRAIFGLAMGGEWGLGAALTMEILPPEARGLVSGILQQGYAAGYIVAAIFYYLVTVNLGWRAMFWIGSFPALLVILLRFYVPESQLWERSRESHKSIGHSWINEIKLVFKHHWSKIIHTILLMAGLNFISHGKKNDHNIINRYKRALNYFLLSIGTQDLYPTYLKTQLLFSPEEITVTTIVANVGAIIGGAVCGYVSQYLGRRRTIIVAMVLLGASLPLFVLPRNRVLLSVGAFLVYFFVQGAYGIAPAHLNELSPPNFRGTFPGFTYQLGVLIASSSAQIEAVLGEKFPKDGLPDYGLTQAILTACAAFCLIILASIGKEAKNVDFVEVEIVDDLKSDTKQDDTEKESLHE</sequence>
<feature type="transmembrane region" description="Helical" evidence="5">
    <location>
        <begin position="145"/>
        <end position="166"/>
    </location>
</feature>
<feature type="transmembrane region" description="Helical" evidence="5">
    <location>
        <begin position="374"/>
        <end position="393"/>
    </location>
</feature>
<keyword evidence="8" id="KW-1185">Reference proteome</keyword>
<evidence type="ECO:0000259" key="6">
    <source>
        <dbReference type="PROSITE" id="PS50850"/>
    </source>
</evidence>
<feature type="transmembrane region" description="Helical" evidence="5">
    <location>
        <begin position="444"/>
        <end position="465"/>
    </location>
</feature>
<dbReference type="EMBL" id="AUPC02000125">
    <property type="protein sequence ID" value="POG70160.1"/>
    <property type="molecule type" value="Genomic_DNA"/>
</dbReference>
<feature type="domain" description="Major facilitator superfamily (MFS) profile" evidence="6">
    <location>
        <begin position="55"/>
        <end position="470"/>
    </location>
</feature>
<reference evidence="7 8" key="2">
    <citation type="journal article" date="2018" name="New Phytol.">
        <title>High intraspecific genome diversity in the model arbuscular mycorrhizal symbiont Rhizophagus irregularis.</title>
        <authorList>
            <person name="Chen E.C.H."/>
            <person name="Morin E."/>
            <person name="Beaudet D."/>
            <person name="Noel J."/>
            <person name="Yildirir G."/>
            <person name="Ndikumana S."/>
            <person name="Charron P."/>
            <person name="St-Onge C."/>
            <person name="Giorgi J."/>
            <person name="Kruger M."/>
            <person name="Marton T."/>
            <person name="Ropars J."/>
            <person name="Grigoriev I.V."/>
            <person name="Hainaut M."/>
            <person name="Henrissat B."/>
            <person name="Roux C."/>
            <person name="Martin F."/>
            <person name="Corradi N."/>
        </authorList>
    </citation>
    <scope>NUCLEOTIDE SEQUENCE [LARGE SCALE GENOMIC DNA]</scope>
    <source>
        <strain evidence="7 8">DAOM 197198</strain>
    </source>
</reference>
<feature type="transmembrane region" description="Helical" evidence="5">
    <location>
        <begin position="207"/>
        <end position="228"/>
    </location>
</feature>
<keyword evidence="4 5" id="KW-0472">Membrane</keyword>
<name>A0A2P4PXS1_RHIID</name>
<dbReference type="Pfam" id="PF00083">
    <property type="entry name" value="Sugar_tr"/>
    <property type="match status" value="1"/>
</dbReference>
<dbReference type="Proteomes" id="UP000018888">
    <property type="component" value="Unassembled WGS sequence"/>
</dbReference>
<comment type="caution">
    <text evidence="7">The sequence shown here is derived from an EMBL/GenBank/DDBJ whole genome shotgun (WGS) entry which is preliminary data.</text>
</comment>
<dbReference type="InterPro" id="IPR011701">
    <property type="entry name" value="MFS"/>
</dbReference>
<feature type="transmembrane region" description="Helical" evidence="5">
    <location>
        <begin position="54"/>
        <end position="81"/>
    </location>
</feature>
<comment type="subcellular location">
    <subcellularLocation>
        <location evidence="1">Membrane</location>
        <topology evidence="1">Multi-pass membrane protein</topology>
    </subcellularLocation>
</comment>
<dbReference type="PROSITE" id="PS50850">
    <property type="entry name" value="MFS"/>
    <property type="match status" value="1"/>
</dbReference>
<dbReference type="PANTHER" id="PTHR23508:SF10">
    <property type="entry name" value="CARBOXYLIC ACID TRANSPORTER PROTEIN HOMOLOG"/>
    <property type="match status" value="1"/>
</dbReference>
<dbReference type="GO" id="GO:0046943">
    <property type="term" value="F:carboxylic acid transmembrane transporter activity"/>
    <property type="evidence" value="ECO:0007669"/>
    <property type="project" value="TreeGrafter"/>
</dbReference>
<feature type="transmembrane region" description="Helical" evidence="5">
    <location>
        <begin position="322"/>
        <end position="344"/>
    </location>
</feature>
<organism evidence="7 8">
    <name type="scientific">Rhizophagus irregularis (strain DAOM 181602 / DAOM 197198 / MUCL 43194)</name>
    <name type="common">Arbuscular mycorrhizal fungus</name>
    <name type="synonym">Glomus intraradices</name>
    <dbReference type="NCBI Taxonomy" id="747089"/>
    <lineage>
        <taxon>Eukaryota</taxon>
        <taxon>Fungi</taxon>
        <taxon>Fungi incertae sedis</taxon>
        <taxon>Mucoromycota</taxon>
        <taxon>Glomeromycotina</taxon>
        <taxon>Glomeromycetes</taxon>
        <taxon>Glomerales</taxon>
        <taxon>Glomeraceae</taxon>
        <taxon>Rhizophagus</taxon>
    </lineage>
</organism>
<dbReference type="InterPro" id="IPR020846">
    <property type="entry name" value="MFS_dom"/>
</dbReference>
<evidence type="ECO:0000313" key="8">
    <source>
        <dbReference type="Proteomes" id="UP000018888"/>
    </source>
</evidence>
<feature type="transmembrane region" description="Helical" evidence="5">
    <location>
        <begin position="178"/>
        <end position="201"/>
    </location>
</feature>
<dbReference type="VEuPathDB" id="FungiDB:RhiirFUN_025766"/>